<evidence type="ECO:0000256" key="1">
    <source>
        <dbReference type="ARBA" id="ARBA00010833"/>
    </source>
</evidence>
<dbReference type="InterPro" id="IPR054491">
    <property type="entry name" value="MGH1-like_GH"/>
</dbReference>
<comment type="similarity">
    <text evidence="1">Belongs to the glycosyl hydrolase 63 family.</text>
</comment>
<keyword evidence="2" id="KW-0378">Hydrolase</keyword>
<evidence type="ECO:0000313" key="5">
    <source>
        <dbReference type="EMBL" id="MDA0141438.1"/>
    </source>
</evidence>
<dbReference type="SUPFAM" id="SSF48208">
    <property type="entry name" value="Six-hairpin glycosidases"/>
    <property type="match status" value="1"/>
</dbReference>
<sequence>MSAALEQSAEAVLSANWTGGSTVPSRRQYPHQWGWDAAYIAIGWSWVDSARAAAELESLLRGQWPDGRVPHIVFHPEVPEDAYFPGPAFWDSGVDGVATSGLTQPPLHARAALEVAQRGAGEEFLRRVFGPLCAQHEYLAGRRDAGGRGLAAIVHPWESGLDNSPAWDEPLAAVSLPAGGVEPYERQDRRHVDAAERPSDADYDRFVHLARAYRDSGYADDGRSQFQVEDPLFNAIWLWSTHALVEIAEWVGEDAGPHREAAARIHDGLMSLWDGSRFRPRDLVSGAWLERRTVLSLAPLLDPGLPGEVGVAVAAELGSAHFRSAAGLGVASYDLTAPEFEARRYWRGPIWANLNWLLSRGLRAQGFDGPAAELERTTLDLVAGSGMREYYDPLTGEGLGAHDFSWTAAAVIDILRGGT</sequence>
<protein>
    <recommendedName>
        <fullName evidence="4">Mannosylglycerate hydrolase MGH1-like glycoside hydrolase domain-containing protein</fullName>
    </recommendedName>
</protein>
<dbReference type="PANTHER" id="PTHR10412">
    <property type="entry name" value="MANNOSYL-OLIGOSACCHARIDE GLUCOSIDASE"/>
    <property type="match status" value="1"/>
</dbReference>
<evidence type="ECO:0000256" key="2">
    <source>
        <dbReference type="ARBA" id="ARBA00022801"/>
    </source>
</evidence>
<evidence type="ECO:0000256" key="3">
    <source>
        <dbReference type="ARBA" id="ARBA00023295"/>
    </source>
</evidence>
<proteinExistence type="inferred from homology"/>
<organism evidence="5 6">
    <name type="scientific">Solirubrobacter deserti</name>
    <dbReference type="NCBI Taxonomy" id="2282478"/>
    <lineage>
        <taxon>Bacteria</taxon>
        <taxon>Bacillati</taxon>
        <taxon>Actinomycetota</taxon>
        <taxon>Thermoleophilia</taxon>
        <taxon>Solirubrobacterales</taxon>
        <taxon>Solirubrobacteraceae</taxon>
        <taxon>Solirubrobacter</taxon>
    </lineage>
</organism>
<keyword evidence="6" id="KW-1185">Reference proteome</keyword>
<dbReference type="PANTHER" id="PTHR10412:SF11">
    <property type="entry name" value="MANNOSYL-OLIGOSACCHARIDE GLUCOSIDASE"/>
    <property type="match status" value="1"/>
</dbReference>
<dbReference type="Pfam" id="PF22422">
    <property type="entry name" value="MGH1-like_GH"/>
    <property type="match status" value="1"/>
</dbReference>
<gene>
    <name evidence="5" type="ORF">OJ962_28350</name>
</gene>
<dbReference type="InterPro" id="IPR008928">
    <property type="entry name" value="6-hairpin_glycosidase_sf"/>
</dbReference>
<dbReference type="InterPro" id="IPR012341">
    <property type="entry name" value="6hp_glycosidase-like_sf"/>
</dbReference>
<reference evidence="5" key="1">
    <citation type="submission" date="2022-10" db="EMBL/GenBank/DDBJ databases">
        <title>The WGS of Solirubrobacter sp. CPCC 204708.</title>
        <authorList>
            <person name="Jiang Z."/>
        </authorList>
    </citation>
    <scope>NUCLEOTIDE SEQUENCE</scope>
    <source>
        <strain evidence="5">CPCC 204708</strain>
    </source>
</reference>
<dbReference type="RefSeq" id="WP_202951951.1">
    <property type="nucleotide sequence ID" value="NZ_JAPCID010000057.1"/>
</dbReference>
<comment type="caution">
    <text evidence="5">The sequence shown here is derived from an EMBL/GenBank/DDBJ whole genome shotgun (WGS) entry which is preliminary data.</text>
</comment>
<accession>A0ABT4RS67</accession>
<dbReference type="Gene3D" id="1.50.10.10">
    <property type="match status" value="1"/>
</dbReference>
<dbReference type="EMBL" id="JAPCID010000057">
    <property type="protein sequence ID" value="MDA0141438.1"/>
    <property type="molecule type" value="Genomic_DNA"/>
</dbReference>
<dbReference type="InterPro" id="IPR004888">
    <property type="entry name" value="Glycoside_hydrolase_63"/>
</dbReference>
<feature type="domain" description="Mannosylglycerate hydrolase MGH1-like glycoside hydrolase" evidence="4">
    <location>
        <begin position="29"/>
        <end position="407"/>
    </location>
</feature>
<evidence type="ECO:0000259" key="4">
    <source>
        <dbReference type="Pfam" id="PF22422"/>
    </source>
</evidence>
<evidence type="ECO:0000313" key="6">
    <source>
        <dbReference type="Proteomes" id="UP001147700"/>
    </source>
</evidence>
<name>A0ABT4RS67_9ACTN</name>
<dbReference type="Proteomes" id="UP001147700">
    <property type="component" value="Unassembled WGS sequence"/>
</dbReference>
<keyword evidence="3" id="KW-0326">Glycosidase</keyword>